<keyword evidence="11" id="KW-0333">Golgi apparatus</keyword>
<evidence type="ECO:0000256" key="3">
    <source>
        <dbReference type="ARBA" id="ARBA00004922"/>
    </source>
</evidence>
<evidence type="ECO:0000256" key="6">
    <source>
        <dbReference type="ARBA" id="ARBA00022679"/>
    </source>
</evidence>
<dbReference type="FunFam" id="3.90.550.10:FF:000252">
    <property type="entry name" value="Protein O-linked-mannose beta-1,2-N-acetylglucosaminyltransferase 1"/>
    <property type="match status" value="1"/>
</dbReference>
<protein>
    <recommendedName>
        <fullName evidence="16">Alpha-1,3-mannosyl-glycoprotein 2-beta-N-acetylglucosaminyltransferase</fullName>
    </recommendedName>
</protein>
<feature type="compositionally biased region" description="Basic and acidic residues" evidence="14">
    <location>
        <begin position="1"/>
        <end position="50"/>
    </location>
</feature>
<evidence type="ECO:0000256" key="13">
    <source>
        <dbReference type="ARBA" id="ARBA00023211"/>
    </source>
</evidence>
<evidence type="ECO:0000256" key="4">
    <source>
        <dbReference type="ARBA" id="ARBA00006492"/>
    </source>
</evidence>
<evidence type="ECO:0000313" key="15">
    <source>
        <dbReference type="EMBL" id="CAD8252139.1"/>
    </source>
</evidence>
<sequence length="442" mass="50974">MVSEELAKDPGTRRKTRETDKRSAPAERAAGHEVIQRAMEAKDSHRRDLEETSPWEQKALAAANAIRTRPRGPLESFVRAGGAFPIVMLACSRPHYLRESLKSLLAVRGVDRRHILVAQDGKQVDVAGVVREAGIELVQSHHPPAPTRRDPSVPIALHYKFALKKAFERYPTAPGIIIVEEDLTFSPDFYEYFSHSVPALDHDDSIMLLSAWNDNGFRDVSRDPAALHRTSFFPGLGWLLTRRLYDELIIKWPSQHWDHWLRSPDQHKGRDCVFPEVPRTFHGGVKGSFMNQETHDRYFDRIAHQRDPAFSWDDAQLWLGLPPYLVATKFVYEAWTLSQITAPSPIARTGQTVTWTQEEEPSTAVFWLRPTNKQDWERLAQFYGLWHERDRSAHKKMLRFWRHGRRTILIDYGISPYKTRKQPDAPVITAAELLQLESDKQR</sequence>
<feature type="region of interest" description="Disordered" evidence="14">
    <location>
        <begin position="1"/>
        <end position="53"/>
    </location>
</feature>
<dbReference type="EMBL" id="HBEA01002188">
    <property type="protein sequence ID" value="CAD8252139.1"/>
    <property type="molecule type" value="Transcribed_RNA"/>
</dbReference>
<dbReference type="GO" id="GO:0016266">
    <property type="term" value="P:protein O-linked glycosylation via N-acetyl-galactosamine"/>
    <property type="evidence" value="ECO:0007669"/>
    <property type="project" value="TreeGrafter"/>
</dbReference>
<gene>
    <name evidence="15" type="ORF">PPYR1160_LOCUS1631</name>
</gene>
<keyword evidence="8" id="KW-0479">Metal-binding</keyword>
<dbReference type="InterPro" id="IPR004139">
    <property type="entry name" value="Glyco_trans_13"/>
</dbReference>
<evidence type="ECO:0000256" key="12">
    <source>
        <dbReference type="ARBA" id="ARBA00023136"/>
    </source>
</evidence>
<evidence type="ECO:0008006" key="16">
    <source>
        <dbReference type="Google" id="ProtNLM"/>
    </source>
</evidence>
<comment type="cofactor">
    <cofactor evidence="1">
        <name>Mn(2+)</name>
        <dbReference type="ChEBI" id="CHEBI:29035"/>
    </cofactor>
</comment>
<evidence type="ECO:0000256" key="2">
    <source>
        <dbReference type="ARBA" id="ARBA00004323"/>
    </source>
</evidence>
<evidence type="ECO:0000256" key="1">
    <source>
        <dbReference type="ARBA" id="ARBA00001936"/>
    </source>
</evidence>
<evidence type="ECO:0000256" key="8">
    <source>
        <dbReference type="ARBA" id="ARBA00022723"/>
    </source>
</evidence>
<evidence type="ECO:0000256" key="7">
    <source>
        <dbReference type="ARBA" id="ARBA00022692"/>
    </source>
</evidence>
<dbReference type="InterPro" id="IPR052463">
    <property type="entry name" value="O-linked_mannose_GnT"/>
</dbReference>
<keyword evidence="7" id="KW-0812">Transmembrane</keyword>
<keyword evidence="9" id="KW-0735">Signal-anchor</keyword>
<dbReference type="SUPFAM" id="SSF53448">
    <property type="entry name" value="Nucleotide-diphospho-sugar transferases"/>
    <property type="match status" value="1"/>
</dbReference>
<keyword evidence="13" id="KW-0464">Manganese</keyword>
<reference evidence="15" key="1">
    <citation type="submission" date="2021-01" db="EMBL/GenBank/DDBJ databases">
        <authorList>
            <person name="Corre E."/>
            <person name="Pelletier E."/>
            <person name="Niang G."/>
            <person name="Scheremetjew M."/>
            <person name="Finn R."/>
            <person name="Kale V."/>
            <person name="Holt S."/>
            <person name="Cochrane G."/>
            <person name="Meng A."/>
            <person name="Brown T."/>
            <person name="Cohen L."/>
        </authorList>
    </citation>
    <scope>NUCLEOTIDE SEQUENCE</scope>
    <source>
        <strain evidence="15">CCMP2078</strain>
    </source>
</reference>
<proteinExistence type="inferred from homology"/>
<dbReference type="GO" id="GO:0047223">
    <property type="term" value="F:beta-1,3-galactosyl-O-glycosyl-glycoprotein beta-1,3-N-acetylglucosaminyltransferase activity"/>
    <property type="evidence" value="ECO:0007669"/>
    <property type="project" value="TreeGrafter"/>
</dbReference>
<dbReference type="AlphaFoldDB" id="A0A7R9U447"/>
<dbReference type="PANTHER" id="PTHR46396:SF1">
    <property type="entry name" value="PROTEIN O-LINKED-MANNOSE BETA-1,2-N-ACETYLGLUCOSAMINYLTRANSFERASE 1"/>
    <property type="match status" value="1"/>
</dbReference>
<name>A0A7R9U447_9STRA</name>
<comment type="pathway">
    <text evidence="3">Protein modification; protein glycosylation.</text>
</comment>
<evidence type="ECO:0000256" key="14">
    <source>
        <dbReference type="SAM" id="MobiDB-lite"/>
    </source>
</evidence>
<keyword evidence="12" id="KW-0472">Membrane</keyword>
<dbReference type="GO" id="GO:0000139">
    <property type="term" value="C:Golgi membrane"/>
    <property type="evidence" value="ECO:0007669"/>
    <property type="project" value="UniProtKB-SubCell"/>
</dbReference>
<accession>A0A7R9U447</accession>
<dbReference type="Pfam" id="PF03071">
    <property type="entry name" value="GNT-I"/>
    <property type="match status" value="1"/>
</dbReference>
<dbReference type="PANTHER" id="PTHR46396">
    <property type="entry name" value="PROTEIN O-LINKED-MANNOSE BETA-1,2-N-ACETYLGLUCOSAMINYLTRANSFERASE 1"/>
    <property type="match status" value="1"/>
</dbReference>
<keyword evidence="10" id="KW-1133">Transmembrane helix</keyword>
<organism evidence="15">
    <name type="scientific">Pinguiococcus pyrenoidosus</name>
    <dbReference type="NCBI Taxonomy" id="172671"/>
    <lineage>
        <taxon>Eukaryota</taxon>
        <taxon>Sar</taxon>
        <taxon>Stramenopiles</taxon>
        <taxon>Ochrophyta</taxon>
        <taxon>Pinguiophyceae</taxon>
        <taxon>Pinguiochrysidales</taxon>
        <taxon>Pinguiochrysidaceae</taxon>
        <taxon>Pinguiococcus</taxon>
    </lineage>
</organism>
<dbReference type="Gene3D" id="3.90.550.10">
    <property type="entry name" value="Spore Coat Polysaccharide Biosynthesis Protein SpsA, Chain A"/>
    <property type="match status" value="1"/>
</dbReference>
<dbReference type="GO" id="GO:0046872">
    <property type="term" value="F:metal ion binding"/>
    <property type="evidence" value="ECO:0007669"/>
    <property type="project" value="UniProtKB-KW"/>
</dbReference>
<evidence type="ECO:0000256" key="10">
    <source>
        <dbReference type="ARBA" id="ARBA00022989"/>
    </source>
</evidence>
<evidence type="ECO:0000256" key="9">
    <source>
        <dbReference type="ARBA" id="ARBA00022968"/>
    </source>
</evidence>
<evidence type="ECO:0000256" key="5">
    <source>
        <dbReference type="ARBA" id="ARBA00022676"/>
    </source>
</evidence>
<dbReference type="UniPathway" id="UPA00378"/>
<dbReference type="InterPro" id="IPR029044">
    <property type="entry name" value="Nucleotide-diphossugar_trans"/>
</dbReference>
<comment type="similarity">
    <text evidence="4">Belongs to the glycosyltransferase 13 family.</text>
</comment>
<keyword evidence="6" id="KW-0808">Transferase</keyword>
<comment type="subcellular location">
    <subcellularLocation>
        <location evidence="2">Golgi apparatus membrane</location>
        <topology evidence="2">Single-pass type II membrane protein</topology>
    </subcellularLocation>
</comment>
<evidence type="ECO:0000256" key="11">
    <source>
        <dbReference type="ARBA" id="ARBA00023034"/>
    </source>
</evidence>
<keyword evidence="5" id="KW-0328">Glycosyltransferase</keyword>